<comment type="caution">
    <text evidence="2">The sequence shown here is derived from an EMBL/GenBank/DDBJ whole genome shotgun (WGS) entry which is preliminary data.</text>
</comment>
<evidence type="ECO:0000256" key="1">
    <source>
        <dbReference type="SAM" id="Phobius"/>
    </source>
</evidence>
<keyword evidence="1" id="KW-1133">Transmembrane helix</keyword>
<sequence length="111" mass="11849">MSITTSETADEIGAVNRMQLADKIAMIVGGGLILLGTTVMGIFESFFTGHTVSPNGNLGDVVIHTSFDPTLRAYAIALGLLILFLYGLFRFTTQHQWGGQESGGDEVVTPE</sequence>
<gene>
    <name evidence="2" type="ORF">Hfx1149_05810</name>
</gene>
<dbReference type="EMBL" id="VZUS01000001">
    <property type="protein sequence ID" value="KAB1187570.1"/>
    <property type="molecule type" value="Genomic_DNA"/>
</dbReference>
<proteinExistence type="predicted"/>
<keyword evidence="1" id="KW-0812">Transmembrane</keyword>
<keyword evidence="1" id="KW-0472">Membrane</keyword>
<dbReference type="RefSeq" id="WP_151136369.1">
    <property type="nucleotide sequence ID" value="NZ_VZUS01000001.1"/>
</dbReference>
<protein>
    <submittedName>
        <fullName evidence="2">Uncharacterized protein</fullName>
    </submittedName>
</protein>
<reference evidence="2" key="1">
    <citation type="submission" date="2019-09" db="EMBL/GenBank/DDBJ databases">
        <title>Genomic analysis of Haloferax sp. CBA1149.</title>
        <authorList>
            <person name="Roh S.W."/>
        </authorList>
    </citation>
    <scope>NUCLEOTIDE SEQUENCE</scope>
    <source>
        <strain evidence="2">CBA1149</strain>
    </source>
</reference>
<name>A0A643JTH7_9EURY</name>
<organism evidence="2">
    <name type="scientific">Haloferax sp. CBA1149</name>
    <dbReference type="NCBI Taxonomy" id="2650753"/>
    <lineage>
        <taxon>Archaea</taxon>
        <taxon>Methanobacteriati</taxon>
        <taxon>Methanobacteriota</taxon>
        <taxon>Stenosarchaea group</taxon>
        <taxon>Halobacteria</taxon>
        <taxon>Halobacteriales</taxon>
        <taxon>Haloferacaceae</taxon>
        <taxon>Haloferax</taxon>
    </lineage>
</organism>
<evidence type="ECO:0000313" key="2">
    <source>
        <dbReference type="EMBL" id="KAB1187570.1"/>
    </source>
</evidence>
<dbReference type="AlphaFoldDB" id="A0A643JTH7"/>
<accession>A0A643JTH7</accession>
<feature type="transmembrane region" description="Helical" evidence="1">
    <location>
        <begin position="71"/>
        <end position="89"/>
    </location>
</feature>
<feature type="transmembrane region" description="Helical" evidence="1">
    <location>
        <begin position="24"/>
        <end position="43"/>
    </location>
</feature>